<comment type="similarity">
    <text evidence="1">Belongs to the bacterial solute-binding protein 8 family.</text>
</comment>
<dbReference type="RefSeq" id="WP_242965389.1">
    <property type="nucleotide sequence ID" value="NZ_CP022121.1"/>
</dbReference>
<dbReference type="PANTHER" id="PTHR30535">
    <property type="entry name" value="VITAMIN B12-BINDING PROTEIN"/>
    <property type="match status" value="1"/>
</dbReference>
<dbReference type="Gene3D" id="3.40.50.1980">
    <property type="entry name" value="Nitrogenase molybdenum iron protein domain"/>
    <property type="match status" value="2"/>
</dbReference>
<evidence type="ECO:0000256" key="1">
    <source>
        <dbReference type="ARBA" id="ARBA00008814"/>
    </source>
</evidence>
<dbReference type="NCBIfam" id="NF038402">
    <property type="entry name" value="TroA_like"/>
    <property type="match status" value="1"/>
</dbReference>
<evidence type="ECO:0000256" key="3">
    <source>
        <dbReference type="SAM" id="SignalP"/>
    </source>
</evidence>
<dbReference type="InterPro" id="IPR002491">
    <property type="entry name" value="ABC_transptr_periplasmic_BD"/>
</dbReference>
<dbReference type="Proteomes" id="UP001524944">
    <property type="component" value="Unassembled WGS sequence"/>
</dbReference>
<protein>
    <submittedName>
        <fullName evidence="5">Cobalamin-binding protein</fullName>
    </submittedName>
</protein>
<keyword evidence="2 3" id="KW-0732">Signal</keyword>
<comment type="caution">
    <text evidence="5">The sequence shown here is derived from an EMBL/GenBank/DDBJ whole genome shotgun (WGS) entry which is preliminary data.</text>
</comment>
<dbReference type="Pfam" id="PF01497">
    <property type="entry name" value="Peripla_BP_2"/>
    <property type="match status" value="1"/>
</dbReference>
<keyword evidence="6" id="KW-1185">Reference proteome</keyword>
<feature type="chain" id="PRO_5045641956" evidence="3">
    <location>
        <begin position="27"/>
        <end position="301"/>
    </location>
</feature>
<reference evidence="5 6" key="1">
    <citation type="submission" date="2022-08" db="EMBL/GenBank/DDBJ databases">
        <title>Proteogenomics of the novel Dehalobacterium formicoaceticum strain EZ94 highlights a key role of methyltransferases during anaerobic dichloromethane degradation.</title>
        <authorList>
            <person name="Wasmund K."/>
        </authorList>
    </citation>
    <scope>NUCLEOTIDE SEQUENCE [LARGE SCALE GENOMIC DNA]</scope>
    <source>
        <strain evidence="5 6">EZ94</strain>
    </source>
</reference>
<feature type="signal peptide" evidence="3">
    <location>
        <begin position="1"/>
        <end position="26"/>
    </location>
</feature>
<dbReference type="PANTHER" id="PTHR30535:SF34">
    <property type="entry name" value="MOLYBDATE-BINDING PROTEIN MOLA"/>
    <property type="match status" value="1"/>
</dbReference>
<accession>A0ABT1Y303</accession>
<feature type="domain" description="Fe/B12 periplasmic-binding" evidence="4">
    <location>
        <begin position="50"/>
        <end position="297"/>
    </location>
</feature>
<dbReference type="CDD" id="cd01144">
    <property type="entry name" value="BtuF"/>
    <property type="match status" value="1"/>
</dbReference>
<evidence type="ECO:0000313" key="6">
    <source>
        <dbReference type="Proteomes" id="UP001524944"/>
    </source>
</evidence>
<organism evidence="5 6">
    <name type="scientific">Dehalobacterium formicoaceticum</name>
    <dbReference type="NCBI Taxonomy" id="51515"/>
    <lineage>
        <taxon>Bacteria</taxon>
        <taxon>Bacillati</taxon>
        <taxon>Bacillota</taxon>
        <taxon>Clostridia</taxon>
        <taxon>Eubacteriales</taxon>
        <taxon>Peptococcaceae</taxon>
        <taxon>Dehalobacterium</taxon>
    </lineage>
</organism>
<dbReference type="InterPro" id="IPR050902">
    <property type="entry name" value="ABC_Transporter_SBP"/>
</dbReference>
<dbReference type="EMBL" id="JANPWE010000001">
    <property type="protein sequence ID" value="MCR6544076.1"/>
    <property type="molecule type" value="Genomic_DNA"/>
</dbReference>
<name>A0ABT1Y303_9FIRM</name>
<evidence type="ECO:0000313" key="5">
    <source>
        <dbReference type="EMBL" id="MCR6544076.1"/>
    </source>
</evidence>
<gene>
    <name evidence="5" type="ORF">NVS47_00825</name>
</gene>
<proteinExistence type="inferred from homology"/>
<dbReference type="PROSITE" id="PS50983">
    <property type="entry name" value="FE_B12_PBP"/>
    <property type="match status" value="1"/>
</dbReference>
<evidence type="ECO:0000256" key="2">
    <source>
        <dbReference type="ARBA" id="ARBA00022729"/>
    </source>
</evidence>
<dbReference type="SUPFAM" id="SSF53807">
    <property type="entry name" value="Helical backbone' metal receptor"/>
    <property type="match status" value="1"/>
</dbReference>
<dbReference type="PROSITE" id="PS51257">
    <property type="entry name" value="PROKAR_LIPOPROTEIN"/>
    <property type="match status" value="1"/>
</dbReference>
<dbReference type="InterPro" id="IPR054828">
    <property type="entry name" value="Vit_B12_bind_prot"/>
</dbReference>
<evidence type="ECO:0000259" key="4">
    <source>
        <dbReference type="PROSITE" id="PS50983"/>
    </source>
</evidence>
<sequence>MKKNMFLLAILILMLSLSLGCTVSMPETKTGTTIIDSVGREVVIKETPKKIVSISPAITEILFALGLDQEIIAVSNYCDYPEAALAKDKVGGFKDPNVELILSKDPDLVFASAGVQEELITKMEELNLPVVVLESATIQQVLDNIELAGEITDKNEKAKEIVDDMTQRMDEIITKVKDQPKPKVFFEVWDDPLMSAGSTSFIHNLIETAGGTNVAGETDEEFYTYSMEKLLETDPDIYIINAHSHTPEDIKTRNGYEVLSAVKNDQVFTVDDSLISRAGPRVIQGLEEMAQIIHPEVFKNN</sequence>